<dbReference type="Proteomes" id="UP000011777">
    <property type="component" value="Unassembled WGS sequence"/>
</dbReference>
<reference evidence="6 7" key="1">
    <citation type="submission" date="2013-02" db="EMBL/GenBank/DDBJ databases">
        <title>Genome sequence of Candida maltosa Xu316, a potential industrial strain for xylitol and ethanol production.</title>
        <authorList>
            <person name="Yu J."/>
            <person name="Wang Q."/>
            <person name="Geng X."/>
            <person name="Bao W."/>
            <person name="He P."/>
            <person name="Cai J."/>
        </authorList>
    </citation>
    <scope>NUCLEOTIDE SEQUENCE [LARGE SCALE GENOMIC DNA]</scope>
    <source>
        <strain evidence="7">Xu316</strain>
    </source>
</reference>
<gene>
    <name evidence="6" type="ORF">G210_4771</name>
</gene>
<dbReference type="EC" id="3.1.1.3" evidence="5"/>
<evidence type="ECO:0000256" key="2">
    <source>
        <dbReference type="ARBA" id="ARBA00023157"/>
    </source>
</evidence>
<keyword evidence="2" id="KW-1015">Disulfide bond</keyword>
<name>M3HRP6_CANMX</name>
<keyword evidence="1 5" id="KW-0732">Signal</keyword>
<keyword evidence="3" id="KW-0325">Glycoprotein</keyword>
<comment type="caution">
    <text evidence="6">The sequence shown here is derived from an EMBL/GenBank/DDBJ whole genome shotgun (WGS) entry which is preliminary data.</text>
</comment>
<dbReference type="GO" id="GO:0016042">
    <property type="term" value="P:lipid catabolic process"/>
    <property type="evidence" value="ECO:0007669"/>
    <property type="project" value="UniProtKB-UniRule"/>
</dbReference>
<keyword evidence="5" id="KW-0964">Secreted</keyword>
<sequence length="449" mass="49665">MKVVFVFLVLIHSVVAIILPNPLIKPARDEFYVATPGFEATEPGTILKIRPTPHRLKSLFFHVPLKNSWQLLVRSEDSRGDPTAIVTTIFEPQNSNPTKILSYQTFEDASNINCSPSFAFQAGSPFSTFATSFEMNFMVPALKNGYFVVSPDYEGPRSAFTAGIQSGQAVLDSIRAVLRSGNLTGISGDAQVAMWGYSGGSLASGWAASLQPTYAPELSKNLIGAALGGFVTNFTATAEATDGTVFSGIIPLGLHGLGNEYPEIRDLVNREINPKRNVSFQRGVQKCLLPALAHFRGRSMLEGRIPYFIQGFGLLDDPVLFNVIRDNSLIYHLTLPQIPIFVYHGKLDAVVPIKDVIDIFHNWCDSGMQSFEFAEDITNGHISEQIIGAPAAWTWIKARFDGFPAIQGCTHTRRLTNLKYENITKNTLDFFYKLRVNQKEMLRGMSIDM</sequence>
<dbReference type="PIRSF" id="PIRSF029171">
    <property type="entry name" value="Esterase_LipA"/>
    <property type="match status" value="1"/>
</dbReference>
<dbReference type="Gene3D" id="1.10.260.130">
    <property type="match status" value="1"/>
</dbReference>
<dbReference type="Pfam" id="PF03583">
    <property type="entry name" value="LIP"/>
    <property type="match status" value="1"/>
</dbReference>
<dbReference type="eggNOG" id="ENOG502SI7U">
    <property type="taxonomic scope" value="Eukaryota"/>
</dbReference>
<dbReference type="PANTHER" id="PTHR34853:SF1">
    <property type="entry name" value="LIPASE 5"/>
    <property type="match status" value="1"/>
</dbReference>
<keyword evidence="5" id="KW-0443">Lipid metabolism</keyword>
<dbReference type="SUPFAM" id="SSF53474">
    <property type="entry name" value="alpha/beta-Hydrolases"/>
    <property type="match status" value="1"/>
</dbReference>
<feature type="signal peptide" evidence="5">
    <location>
        <begin position="1"/>
        <end position="16"/>
    </location>
</feature>
<dbReference type="HOGENOM" id="CLU_029538_5_0_1"/>
<dbReference type="GO" id="GO:0004806">
    <property type="term" value="F:triacylglycerol lipase activity"/>
    <property type="evidence" value="ECO:0007669"/>
    <property type="project" value="UniProtKB-UniRule"/>
</dbReference>
<evidence type="ECO:0000256" key="4">
    <source>
        <dbReference type="ARBA" id="ARBA00023369"/>
    </source>
</evidence>
<proteinExistence type="inferred from homology"/>
<protein>
    <recommendedName>
        <fullName evidence="5">Lipase</fullName>
        <ecNumber evidence="5">3.1.1.3</ecNumber>
    </recommendedName>
</protein>
<feature type="chain" id="PRO_5013433666" description="Lipase" evidence="5">
    <location>
        <begin position="17"/>
        <end position="449"/>
    </location>
</feature>
<evidence type="ECO:0000256" key="1">
    <source>
        <dbReference type="ARBA" id="ARBA00022729"/>
    </source>
</evidence>
<dbReference type="EMBL" id="AOGT01000343">
    <property type="protein sequence ID" value="EMG50207.1"/>
    <property type="molecule type" value="Genomic_DNA"/>
</dbReference>
<dbReference type="InterPro" id="IPR029058">
    <property type="entry name" value="AB_hydrolase_fold"/>
</dbReference>
<dbReference type="Gene3D" id="3.40.50.1820">
    <property type="entry name" value="alpha/beta hydrolase"/>
    <property type="match status" value="1"/>
</dbReference>
<comment type="similarity">
    <text evidence="5">Belongs to the AB hydrolase superfamily. Lipase family.</text>
</comment>
<evidence type="ECO:0000313" key="7">
    <source>
        <dbReference type="Proteomes" id="UP000011777"/>
    </source>
</evidence>
<comment type="catalytic activity">
    <reaction evidence="4">
        <text>a triacylglycerol + H2O = a diacylglycerol + a fatty acid + H(+)</text>
        <dbReference type="Rhea" id="RHEA:12044"/>
        <dbReference type="ChEBI" id="CHEBI:15377"/>
        <dbReference type="ChEBI" id="CHEBI:15378"/>
        <dbReference type="ChEBI" id="CHEBI:17855"/>
        <dbReference type="ChEBI" id="CHEBI:18035"/>
        <dbReference type="ChEBI" id="CHEBI:28868"/>
        <dbReference type="EC" id="3.1.1.3"/>
    </reaction>
    <physiologicalReaction direction="left-to-right" evidence="4">
        <dbReference type="Rhea" id="RHEA:12045"/>
    </physiologicalReaction>
</comment>
<evidence type="ECO:0000256" key="5">
    <source>
        <dbReference type="PIRNR" id="PIRNR029171"/>
    </source>
</evidence>
<dbReference type="OMA" id="VHYERAN"/>
<dbReference type="OrthoDB" id="2373480at2759"/>
<keyword evidence="7" id="KW-1185">Reference proteome</keyword>
<evidence type="ECO:0000256" key="3">
    <source>
        <dbReference type="ARBA" id="ARBA00023180"/>
    </source>
</evidence>
<accession>M3HRP6</accession>
<organism evidence="6 7">
    <name type="scientific">Candida maltosa (strain Xu316)</name>
    <name type="common">Yeast</name>
    <dbReference type="NCBI Taxonomy" id="1245528"/>
    <lineage>
        <taxon>Eukaryota</taxon>
        <taxon>Fungi</taxon>
        <taxon>Dikarya</taxon>
        <taxon>Ascomycota</taxon>
        <taxon>Saccharomycotina</taxon>
        <taxon>Pichiomycetes</taxon>
        <taxon>Debaryomycetaceae</taxon>
        <taxon>Candida/Lodderomyces clade</taxon>
        <taxon>Candida</taxon>
    </lineage>
</organism>
<dbReference type="PANTHER" id="PTHR34853">
    <property type="match status" value="1"/>
</dbReference>
<dbReference type="AlphaFoldDB" id="M3HRP6"/>
<dbReference type="InterPro" id="IPR005152">
    <property type="entry name" value="Lipase_secreted"/>
</dbReference>
<keyword evidence="5" id="KW-0442">Lipid degradation</keyword>
<evidence type="ECO:0000313" key="6">
    <source>
        <dbReference type="EMBL" id="EMG50207.1"/>
    </source>
</evidence>